<reference evidence="1 2" key="1">
    <citation type="submission" date="2024-11" db="EMBL/GenBank/DDBJ databases">
        <title>Chromosome-level genome assembly of the freshwater bivalve Anodonta woodiana.</title>
        <authorList>
            <person name="Chen X."/>
        </authorList>
    </citation>
    <scope>NUCLEOTIDE SEQUENCE [LARGE SCALE GENOMIC DNA]</scope>
    <source>
        <strain evidence="1">MN2024</strain>
        <tissue evidence="1">Gills</tissue>
    </source>
</reference>
<evidence type="ECO:0000313" key="1">
    <source>
        <dbReference type="EMBL" id="KAL3874861.1"/>
    </source>
</evidence>
<sequence length="107" mass="11751">MVACASIHRDHISADARIGGQDLIATLISLNAAVMKIITAIGMETIRITMVYITLHVQTHGVELSTILKWMNANVLPARITEHANKRELNMYANAQANVLETIVKTT</sequence>
<proteinExistence type="predicted"/>
<organism evidence="1 2">
    <name type="scientific">Sinanodonta woodiana</name>
    <name type="common">Chinese pond mussel</name>
    <name type="synonym">Anodonta woodiana</name>
    <dbReference type="NCBI Taxonomy" id="1069815"/>
    <lineage>
        <taxon>Eukaryota</taxon>
        <taxon>Metazoa</taxon>
        <taxon>Spiralia</taxon>
        <taxon>Lophotrochozoa</taxon>
        <taxon>Mollusca</taxon>
        <taxon>Bivalvia</taxon>
        <taxon>Autobranchia</taxon>
        <taxon>Heteroconchia</taxon>
        <taxon>Palaeoheterodonta</taxon>
        <taxon>Unionida</taxon>
        <taxon>Unionoidea</taxon>
        <taxon>Unionidae</taxon>
        <taxon>Unioninae</taxon>
        <taxon>Sinanodonta</taxon>
    </lineage>
</organism>
<protein>
    <submittedName>
        <fullName evidence="1">Uncharacterized protein</fullName>
    </submittedName>
</protein>
<evidence type="ECO:0000313" key="2">
    <source>
        <dbReference type="Proteomes" id="UP001634394"/>
    </source>
</evidence>
<accession>A0ABD3WN10</accession>
<keyword evidence="2" id="KW-1185">Reference proteome</keyword>
<comment type="caution">
    <text evidence="1">The sequence shown here is derived from an EMBL/GenBank/DDBJ whole genome shotgun (WGS) entry which is preliminary data.</text>
</comment>
<dbReference type="EMBL" id="JBJQND010000006">
    <property type="protein sequence ID" value="KAL3874861.1"/>
    <property type="molecule type" value="Genomic_DNA"/>
</dbReference>
<dbReference type="AlphaFoldDB" id="A0ABD3WN10"/>
<gene>
    <name evidence="1" type="ORF">ACJMK2_037818</name>
</gene>
<dbReference type="Proteomes" id="UP001634394">
    <property type="component" value="Unassembled WGS sequence"/>
</dbReference>
<name>A0ABD3WN10_SINWO</name>